<dbReference type="PROSITE" id="PS51363">
    <property type="entry name" value="W2"/>
    <property type="match status" value="1"/>
</dbReference>
<dbReference type="Proteomes" id="UP000193642">
    <property type="component" value="Unassembled WGS sequence"/>
</dbReference>
<dbReference type="PANTHER" id="PTHR14208:SF2">
    <property type="entry name" value="PROTEIN KRASAVIETZ"/>
    <property type="match status" value="1"/>
</dbReference>
<dbReference type="InterPro" id="IPR016024">
    <property type="entry name" value="ARM-type_fold"/>
</dbReference>
<evidence type="ECO:0000313" key="3">
    <source>
        <dbReference type="EMBL" id="ORY43364.1"/>
    </source>
</evidence>
<comment type="caution">
    <text evidence="3">The sequence shown here is derived from an EMBL/GenBank/DDBJ whole genome shotgun (WGS) entry which is preliminary data.</text>
</comment>
<protein>
    <submittedName>
        <fullName evidence="3">ARM repeat-containing protein</fullName>
    </submittedName>
</protein>
<dbReference type="Pfam" id="PF02020">
    <property type="entry name" value="W2"/>
    <property type="match status" value="1"/>
</dbReference>
<name>A0A1Y2C924_9FUNG</name>
<feature type="region of interest" description="Disordered" evidence="1">
    <location>
        <begin position="1"/>
        <end position="33"/>
    </location>
</feature>
<dbReference type="Pfam" id="PF25504">
    <property type="entry name" value="HEAT_5MP1_2"/>
    <property type="match status" value="1"/>
</dbReference>
<dbReference type="InterPro" id="IPR051245">
    <property type="entry name" value="eIF5-mimic_regulator"/>
</dbReference>
<keyword evidence="4" id="KW-1185">Reference proteome</keyword>
<sequence length="429" mass="48162">MSAALQKNTAATSTSTTNSSTQPTNSLPSGGDFKRKARKRDIVIKDDPVSFRNAFLDLIEEDTNIDGFWVILEGSCEKLDYKRYGDTLFEILIAGGIVAPGGAIVDDGAKIMPFSIFECEDAVAPVRQRVEMIIKLVRRYKYIEKKLQETISHLLQYVNKFGAANAHKFATAVGLLVSGQLIPLAVVSTLLKDHLVKDGSSINFLTTLFQTYLLDQPVDQLITLLGRVNLVDDKLLEFFPVNKRSDEAVAKHFEGAGLKALVEYNKKRKADVVKAKVAEEIRELIAGGKSQADIAALTKKEMKANSWTEAETATFLWDTIVSSVEWNSKPDGFEIQLVKTLNTYPKLLEAFCTSPKSEISLLQRVQLLCYQDARFIKHFRTIVTAFYKHDIVSEGAILFWFEKVEAVFLKQMEPFIEWLKAQEDDSDEE</sequence>
<evidence type="ECO:0000256" key="1">
    <source>
        <dbReference type="SAM" id="MobiDB-lite"/>
    </source>
</evidence>
<reference evidence="3 4" key="1">
    <citation type="submission" date="2016-07" db="EMBL/GenBank/DDBJ databases">
        <title>Pervasive Adenine N6-methylation of Active Genes in Fungi.</title>
        <authorList>
            <consortium name="DOE Joint Genome Institute"/>
            <person name="Mondo S.J."/>
            <person name="Dannebaum R.O."/>
            <person name="Kuo R.C."/>
            <person name="Labutti K."/>
            <person name="Haridas S."/>
            <person name="Kuo A."/>
            <person name="Salamov A."/>
            <person name="Ahrendt S.R."/>
            <person name="Lipzen A."/>
            <person name="Sullivan W."/>
            <person name="Andreopoulos W.B."/>
            <person name="Clum A."/>
            <person name="Lindquist E."/>
            <person name="Daum C."/>
            <person name="Ramamoorthy G.K."/>
            <person name="Gryganskyi A."/>
            <person name="Culley D."/>
            <person name="Magnuson J.K."/>
            <person name="James T.Y."/>
            <person name="O'Malley M.A."/>
            <person name="Stajich J.E."/>
            <person name="Spatafora J.W."/>
            <person name="Visel A."/>
            <person name="Grigoriev I.V."/>
        </authorList>
    </citation>
    <scope>NUCLEOTIDE SEQUENCE [LARGE SCALE GENOMIC DNA]</scope>
    <source>
        <strain evidence="3 4">JEL800</strain>
    </source>
</reference>
<dbReference type="SUPFAM" id="SSF48371">
    <property type="entry name" value="ARM repeat"/>
    <property type="match status" value="1"/>
</dbReference>
<dbReference type="PANTHER" id="PTHR14208">
    <property type="entry name" value="BASIC LEUCINE ZIPPER AND W2 DOMAIN-CONTAINING PROTEIN"/>
    <property type="match status" value="1"/>
</dbReference>
<accession>A0A1Y2C924</accession>
<dbReference type="GO" id="GO:0005737">
    <property type="term" value="C:cytoplasm"/>
    <property type="evidence" value="ECO:0007669"/>
    <property type="project" value="TreeGrafter"/>
</dbReference>
<dbReference type="GO" id="GO:0016020">
    <property type="term" value="C:membrane"/>
    <property type="evidence" value="ECO:0007669"/>
    <property type="project" value="TreeGrafter"/>
</dbReference>
<proteinExistence type="predicted"/>
<feature type="domain" description="W2" evidence="2">
    <location>
        <begin position="267"/>
        <end position="429"/>
    </location>
</feature>
<dbReference type="InterPro" id="IPR003307">
    <property type="entry name" value="W2_domain"/>
</dbReference>
<dbReference type="InterPro" id="IPR057397">
    <property type="entry name" value="HEAT_5MP1_2"/>
</dbReference>
<dbReference type="OrthoDB" id="1727522at2759"/>
<dbReference type="AlphaFoldDB" id="A0A1Y2C924"/>
<evidence type="ECO:0000313" key="4">
    <source>
        <dbReference type="Proteomes" id="UP000193642"/>
    </source>
</evidence>
<evidence type="ECO:0000259" key="2">
    <source>
        <dbReference type="PROSITE" id="PS51363"/>
    </source>
</evidence>
<feature type="compositionally biased region" description="Low complexity" evidence="1">
    <location>
        <begin position="9"/>
        <end position="29"/>
    </location>
</feature>
<dbReference type="EMBL" id="MCGO01000025">
    <property type="protein sequence ID" value="ORY43364.1"/>
    <property type="molecule type" value="Genomic_DNA"/>
</dbReference>
<organism evidence="3 4">
    <name type="scientific">Rhizoclosmatium globosum</name>
    <dbReference type="NCBI Taxonomy" id="329046"/>
    <lineage>
        <taxon>Eukaryota</taxon>
        <taxon>Fungi</taxon>
        <taxon>Fungi incertae sedis</taxon>
        <taxon>Chytridiomycota</taxon>
        <taxon>Chytridiomycota incertae sedis</taxon>
        <taxon>Chytridiomycetes</taxon>
        <taxon>Chytridiales</taxon>
        <taxon>Chytriomycetaceae</taxon>
        <taxon>Rhizoclosmatium</taxon>
    </lineage>
</organism>
<dbReference type="Gene3D" id="1.25.40.180">
    <property type="match status" value="1"/>
</dbReference>
<dbReference type="SMART" id="SM00515">
    <property type="entry name" value="eIF5C"/>
    <property type="match status" value="1"/>
</dbReference>
<dbReference type="STRING" id="329046.A0A1Y2C924"/>
<gene>
    <name evidence="3" type="ORF">BCR33DRAFT_717594</name>
</gene>